<dbReference type="Pfam" id="PF00172">
    <property type="entry name" value="Zn_clus"/>
    <property type="match status" value="1"/>
</dbReference>
<dbReference type="Gene3D" id="4.10.240.10">
    <property type="entry name" value="Zn(2)-C6 fungal-type DNA-binding domain"/>
    <property type="match status" value="1"/>
</dbReference>
<feature type="compositionally biased region" description="Polar residues" evidence="6">
    <location>
        <begin position="417"/>
        <end position="427"/>
    </location>
</feature>
<dbReference type="InterPro" id="IPR001138">
    <property type="entry name" value="Zn2Cys6_DnaBD"/>
</dbReference>
<dbReference type="OrthoDB" id="2399539at2759"/>
<accession>A0A1L9XAB0</accession>
<dbReference type="Proteomes" id="UP000184546">
    <property type="component" value="Unassembled WGS sequence"/>
</dbReference>
<dbReference type="CDD" id="cd12148">
    <property type="entry name" value="fungal_TF_MHR"/>
    <property type="match status" value="1"/>
</dbReference>
<dbReference type="AlphaFoldDB" id="A0A1L9XAB0"/>
<dbReference type="VEuPathDB" id="FungiDB:ASPACDRAFT_38859"/>
<keyword evidence="4" id="KW-0804">Transcription</keyword>
<feature type="domain" description="Zn(2)-C6 fungal-type" evidence="7">
    <location>
        <begin position="11"/>
        <end position="41"/>
    </location>
</feature>
<keyword evidence="2" id="KW-0805">Transcription regulation</keyword>
<dbReference type="GO" id="GO:0003677">
    <property type="term" value="F:DNA binding"/>
    <property type="evidence" value="ECO:0007669"/>
    <property type="project" value="UniProtKB-KW"/>
</dbReference>
<dbReference type="SUPFAM" id="SSF57701">
    <property type="entry name" value="Zn2/Cys6 DNA-binding domain"/>
    <property type="match status" value="1"/>
</dbReference>
<dbReference type="SMART" id="SM00066">
    <property type="entry name" value="GAL4"/>
    <property type="match status" value="1"/>
</dbReference>
<dbReference type="InterPro" id="IPR036864">
    <property type="entry name" value="Zn2-C6_fun-type_DNA-bd_sf"/>
</dbReference>
<dbReference type="GO" id="GO:0006351">
    <property type="term" value="P:DNA-templated transcription"/>
    <property type="evidence" value="ECO:0007669"/>
    <property type="project" value="InterPro"/>
</dbReference>
<dbReference type="PROSITE" id="PS50048">
    <property type="entry name" value="ZN2_CY6_FUNGAL_2"/>
    <property type="match status" value="1"/>
</dbReference>
<keyword evidence="3" id="KW-0238">DNA-binding</keyword>
<feature type="compositionally biased region" description="Low complexity" evidence="6">
    <location>
        <begin position="433"/>
        <end position="461"/>
    </location>
</feature>
<keyword evidence="1" id="KW-0479">Metal-binding</keyword>
<gene>
    <name evidence="8" type="ORF">ASPACDRAFT_38859</name>
</gene>
<organism evidence="8 9">
    <name type="scientific">Aspergillus aculeatus (strain ATCC 16872 / CBS 172.66 / WB 5094)</name>
    <dbReference type="NCBI Taxonomy" id="690307"/>
    <lineage>
        <taxon>Eukaryota</taxon>
        <taxon>Fungi</taxon>
        <taxon>Dikarya</taxon>
        <taxon>Ascomycota</taxon>
        <taxon>Pezizomycotina</taxon>
        <taxon>Eurotiomycetes</taxon>
        <taxon>Eurotiomycetidae</taxon>
        <taxon>Eurotiales</taxon>
        <taxon>Aspergillaceae</taxon>
        <taxon>Aspergillus</taxon>
        <taxon>Aspergillus subgen. Circumdati</taxon>
    </lineage>
</organism>
<evidence type="ECO:0000256" key="5">
    <source>
        <dbReference type="ARBA" id="ARBA00023242"/>
    </source>
</evidence>
<evidence type="ECO:0000313" key="8">
    <source>
        <dbReference type="EMBL" id="OJK05288.1"/>
    </source>
</evidence>
<keyword evidence="9" id="KW-1185">Reference proteome</keyword>
<dbReference type="STRING" id="690307.A0A1L9XAB0"/>
<dbReference type="OMA" id="LYYQNFH"/>
<dbReference type="GO" id="GO:0000981">
    <property type="term" value="F:DNA-binding transcription factor activity, RNA polymerase II-specific"/>
    <property type="evidence" value="ECO:0007669"/>
    <property type="project" value="InterPro"/>
</dbReference>
<dbReference type="RefSeq" id="XP_020061627.1">
    <property type="nucleotide sequence ID" value="XM_020200522.1"/>
</dbReference>
<dbReference type="CDD" id="cd00067">
    <property type="entry name" value="GAL4"/>
    <property type="match status" value="1"/>
</dbReference>
<feature type="region of interest" description="Disordered" evidence="6">
    <location>
        <begin position="417"/>
        <end position="469"/>
    </location>
</feature>
<sequence>MQDSGKPSALACVPCRRRHLKCDARMPICTRCQNNNHDCRYVRSRRGLRSNKTGPGPTAEEEADALFSSNIMNWLDASFFDPDSLLDIPDLSLDIFHQDTAPTSPTPVHIPHAEDITHDAMIQLYYHHFHRSHPILLPRRALASSVAQHIPDYIPDIMRYIGSHYTSAPTLKDGFYQSAYTVLTAPKDGFQAQGLLLLSILEHSHGGEEAARRLLREAIQVAYSIGMQTQAFAPENSHGYPVLEESWRRTWWELYVAEGLMAAMGSGQRGVLSSGWEDSDVWLPLPEETYNMVAGGGSGNETKSEPLTLSSLSDWPSDLTSSVSRIHAVQFLRAVLELNQSLDPATETQTETLDARLVSLLMRLPLTPSMTDAATIDEMAFQALMITYLSLIHLHHPQSTIRFASYQRANAQTTNAAINPASSSSCTRLRVLSPPSSSSSSSSSSSPASASASAPSTSNPTNPIPAPHLPLNIHAQKMLRAADLISNLATLPSSVQSRTPFFTCALALAIVVHTATFMMCVPSPSSSSASSPAAPASSTKGAKEDALKARIELGVGALQVLGRVWPLAKQVRGEMIELYRGR</sequence>
<dbReference type="EMBL" id="KV878970">
    <property type="protein sequence ID" value="OJK05288.1"/>
    <property type="molecule type" value="Genomic_DNA"/>
</dbReference>
<evidence type="ECO:0000256" key="6">
    <source>
        <dbReference type="SAM" id="MobiDB-lite"/>
    </source>
</evidence>
<evidence type="ECO:0000256" key="4">
    <source>
        <dbReference type="ARBA" id="ARBA00023163"/>
    </source>
</evidence>
<evidence type="ECO:0000256" key="2">
    <source>
        <dbReference type="ARBA" id="ARBA00023015"/>
    </source>
</evidence>
<reference evidence="9" key="1">
    <citation type="journal article" date="2017" name="Genome Biol.">
        <title>Comparative genomics reveals high biological diversity and specific adaptations in the industrially and medically important fungal genus Aspergillus.</title>
        <authorList>
            <person name="de Vries R.P."/>
            <person name="Riley R."/>
            <person name="Wiebenga A."/>
            <person name="Aguilar-Osorio G."/>
            <person name="Amillis S."/>
            <person name="Uchima C.A."/>
            <person name="Anderluh G."/>
            <person name="Asadollahi M."/>
            <person name="Askin M."/>
            <person name="Barry K."/>
            <person name="Battaglia E."/>
            <person name="Bayram O."/>
            <person name="Benocci T."/>
            <person name="Braus-Stromeyer S.A."/>
            <person name="Caldana C."/>
            <person name="Canovas D."/>
            <person name="Cerqueira G.C."/>
            <person name="Chen F."/>
            <person name="Chen W."/>
            <person name="Choi C."/>
            <person name="Clum A."/>
            <person name="Dos Santos R.A."/>
            <person name="Damasio A.R."/>
            <person name="Diallinas G."/>
            <person name="Emri T."/>
            <person name="Fekete E."/>
            <person name="Flipphi M."/>
            <person name="Freyberg S."/>
            <person name="Gallo A."/>
            <person name="Gournas C."/>
            <person name="Habgood R."/>
            <person name="Hainaut M."/>
            <person name="Harispe M.L."/>
            <person name="Henrissat B."/>
            <person name="Hilden K.S."/>
            <person name="Hope R."/>
            <person name="Hossain A."/>
            <person name="Karabika E."/>
            <person name="Karaffa L."/>
            <person name="Karanyi Z."/>
            <person name="Krasevec N."/>
            <person name="Kuo A."/>
            <person name="Kusch H."/>
            <person name="LaButti K."/>
            <person name="Lagendijk E.L."/>
            <person name="Lapidus A."/>
            <person name="Levasseur A."/>
            <person name="Lindquist E."/>
            <person name="Lipzen A."/>
            <person name="Logrieco A.F."/>
            <person name="MacCabe A."/>
            <person name="Maekelae M.R."/>
            <person name="Malavazi I."/>
            <person name="Melin P."/>
            <person name="Meyer V."/>
            <person name="Mielnichuk N."/>
            <person name="Miskei M."/>
            <person name="Molnar A.P."/>
            <person name="Mule G."/>
            <person name="Ngan C.Y."/>
            <person name="Orejas M."/>
            <person name="Orosz E."/>
            <person name="Ouedraogo J.P."/>
            <person name="Overkamp K.M."/>
            <person name="Park H.-S."/>
            <person name="Perrone G."/>
            <person name="Piumi F."/>
            <person name="Punt P.J."/>
            <person name="Ram A.F."/>
            <person name="Ramon A."/>
            <person name="Rauscher S."/>
            <person name="Record E."/>
            <person name="Riano-Pachon D.M."/>
            <person name="Robert V."/>
            <person name="Roehrig J."/>
            <person name="Ruller R."/>
            <person name="Salamov A."/>
            <person name="Salih N.S."/>
            <person name="Samson R.A."/>
            <person name="Sandor E."/>
            <person name="Sanguinetti M."/>
            <person name="Schuetze T."/>
            <person name="Sepcic K."/>
            <person name="Shelest E."/>
            <person name="Sherlock G."/>
            <person name="Sophianopoulou V."/>
            <person name="Squina F.M."/>
            <person name="Sun H."/>
            <person name="Susca A."/>
            <person name="Todd R.B."/>
            <person name="Tsang A."/>
            <person name="Unkles S.E."/>
            <person name="van de Wiele N."/>
            <person name="van Rossen-Uffink D."/>
            <person name="Oliveira J.V."/>
            <person name="Vesth T.C."/>
            <person name="Visser J."/>
            <person name="Yu J.-H."/>
            <person name="Zhou M."/>
            <person name="Andersen M.R."/>
            <person name="Archer D.B."/>
            <person name="Baker S.E."/>
            <person name="Benoit I."/>
            <person name="Brakhage A.A."/>
            <person name="Braus G.H."/>
            <person name="Fischer R."/>
            <person name="Frisvad J.C."/>
            <person name="Goldman G.H."/>
            <person name="Houbraken J."/>
            <person name="Oakley B."/>
            <person name="Pocsi I."/>
            <person name="Scazzocchio C."/>
            <person name="Seiboth B."/>
            <person name="vanKuyk P.A."/>
            <person name="Wortman J."/>
            <person name="Dyer P.S."/>
            <person name="Grigoriev I.V."/>
        </authorList>
    </citation>
    <scope>NUCLEOTIDE SEQUENCE [LARGE SCALE GENOMIC DNA]</scope>
    <source>
        <strain evidence="9">ATCC 16872 / CBS 172.66 / WB 5094</strain>
    </source>
</reference>
<evidence type="ECO:0000313" key="9">
    <source>
        <dbReference type="Proteomes" id="UP000184546"/>
    </source>
</evidence>
<dbReference type="Pfam" id="PF04082">
    <property type="entry name" value="Fungal_trans"/>
    <property type="match status" value="1"/>
</dbReference>
<proteinExistence type="predicted"/>
<dbReference type="GeneID" id="30974336"/>
<dbReference type="PROSITE" id="PS00463">
    <property type="entry name" value="ZN2_CY6_FUNGAL_1"/>
    <property type="match status" value="1"/>
</dbReference>
<dbReference type="GO" id="GO:0008270">
    <property type="term" value="F:zinc ion binding"/>
    <property type="evidence" value="ECO:0007669"/>
    <property type="project" value="InterPro"/>
</dbReference>
<keyword evidence="5" id="KW-0539">Nucleus</keyword>
<evidence type="ECO:0000259" key="7">
    <source>
        <dbReference type="PROSITE" id="PS50048"/>
    </source>
</evidence>
<protein>
    <recommendedName>
        <fullName evidence="7">Zn(2)-C6 fungal-type domain-containing protein</fullName>
    </recommendedName>
</protein>
<evidence type="ECO:0000256" key="3">
    <source>
        <dbReference type="ARBA" id="ARBA00023125"/>
    </source>
</evidence>
<dbReference type="PANTHER" id="PTHR47431:SF1">
    <property type="entry name" value="ZN(II)2CYS6 TRANSCRIPTION FACTOR (EUROFUNG)"/>
    <property type="match status" value="1"/>
</dbReference>
<dbReference type="InterPro" id="IPR007219">
    <property type="entry name" value="XnlR_reg_dom"/>
</dbReference>
<dbReference type="GO" id="GO:0009893">
    <property type="term" value="P:positive regulation of metabolic process"/>
    <property type="evidence" value="ECO:0007669"/>
    <property type="project" value="UniProtKB-ARBA"/>
</dbReference>
<dbReference type="PANTHER" id="PTHR47431">
    <property type="entry name" value="ZN(II)2CYS6 TRANSCRIPTION FACTOR (EUROFUNG)-RELATED"/>
    <property type="match status" value="1"/>
</dbReference>
<evidence type="ECO:0000256" key="1">
    <source>
        <dbReference type="ARBA" id="ARBA00022723"/>
    </source>
</evidence>
<name>A0A1L9XAB0_ASPA1</name>